<feature type="non-terminal residue" evidence="1">
    <location>
        <position position="1"/>
    </location>
</feature>
<sequence length="97" mass="10827">PRLVKSPVAKPEFVNLKILQVVLYGRSPRVAIGSNDSSVLHSSLSSFLTNVPNERHEYFAPYLATTRHVPVSEIVDFFQLNLTEVTQRLADSVTQSC</sequence>
<evidence type="ECO:0000313" key="1">
    <source>
        <dbReference type="EMBL" id="MCD7464743.1"/>
    </source>
</evidence>
<gene>
    <name evidence="1" type="ORF">HAX54_053337</name>
</gene>
<protein>
    <submittedName>
        <fullName evidence="1">Uncharacterized protein</fullName>
    </submittedName>
</protein>
<organism evidence="1 2">
    <name type="scientific">Datura stramonium</name>
    <name type="common">Jimsonweed</name>
    <name type="synonym">Common thornapple</name>
    <dbReference type="NCBI Taxonomy" id="4076"/>
    <lineage>
        <taxon>Eukaryota</taxon>
        <taxon>Viridiplantae</taxon>
        <taxon>Streptophyta</taxon>
        <taxon>Embryophyta</taxon>
        <taxon>Tracheophyta</taxon>
        <taxon>Spermatophyta</taxon>
        <taxon>Magnoliopsida</taxon>
        <taxon>eudicotyledons</taxon>
        <taxon>Gunneridae</taxon>
        <taxon>Pentapetalae</taxon>
        <taxon>asterids</taxon>
        <taxon>lamiids</taxon>
        <taxon>Solanales</taxon>
        <taxon>Solanaceae</taxon>
        <taxon>Solanoideae</taxon>
        <taxon>Datureae</taxon>
        <taxon>Datura</taxon>
    </lineage>
</organism>
<comment type="caution">
    <text evidence="1">The sequence shown here is derived from an EMBL/GenBank/DDBJ whole genome shotgun (WGS) entry which is preliminary data.</text>
</comment>
<keyword evidence="2" id="KW-1185">Reference proteome</keyword>
<dbReference type="EMBL" id="JACEIK010000990">
    <property type="protein sequence ID" value="MCD7464743.1"/>
    <property type="molecule type" value="Genomic_DNA"/>
</dbReference>
<reference evidence="1 2" key="1">
    <citation type="journal article" date="2021" name="BMC Genomics">
        <title>Datura genome reveals duplications of psychoactive alkaloid biosynthetic genes and high mutation rate following tissue culture.</title>
        <authorList>
            <person name="Rajewski A."/>
            <person name="Carter-House D."/>
            <person name="Stajich J."/>
            <person name="Litt A."/>
        </authorList>
    </citation>
    <scope>NUCLEOTIDE SEQUENCE [LARGE SCALE GENOMIC DNA]</scope>
    <source>
        <strain evidence="1">AR-01</strain>
    </source>
</reference>
<dbReference type="Proteomes" id="UP000823775">
    <property type="component" value="Unassembled WGS sequence"/>
</dbReference>
<proteinExistence type="predicted"/>
<accession>A0ABS8T0X9</accession>
<name>A0ABS8T0X9_DATST</name>
<evidence type="ECO:0000313" key="2">
    <source>
        <dbReference type="Proteomes" id="UP000823775"/>
    </source>
</evidence>